<proteinExistence type="inferred from homology"/>
<evidence type="ECO:0000313" key="10">
    <source>
        <dbReference type="EMBL" id="SFD54344.1"/>
    </source>
</evidence>
<keyword evidence="5" id="KW-0963">Cytoplasm</keyword>
<dbReference type="InterPro" id="IPR032305">
    <property type="entry name" value="GTP-bd_M"/>
</dbReference>
<evidence type="ECO:0000259" key="9">
    <source>
        <dbReference type="PROSITE" id="PS51705"/>
    </source>
</evidence>
<keyword evidence="1 7" id="KW-0479">Metal-binding</keyword>
<gene>
    <name evidence="5" type="primary">hflX</name>
    <name evidence="10" type="ORF">SAMN02745121_00525</name>
</gene>
<dbReference type="Gene3D" id="3.40.50.11060">
    <property type="entry name" value="GTPase HflX, N-terminal domain"/>
    <property type="match status" value="2"/>
</dbReference>
<dbReference type="SUPFAM" id="SSF52540">
    <property type="entry name" value="P-loop containing nucleoside triphosphate hydrolases"/>
    <property type="match status" value="1"/>
</dbReference>
<dbReference type="STRING" id="54.SAMN02745121_00525"/>
<feature type="compositionally biased region" description="Acidic residues" evidence="8">
    <location>
        <begin position="97"/>
        <end position="115"/>
    </location>
</feature>
<protein>
    <recommendedName>
        <fullName evidence="5">GTPase HflX</fullName>
    </recommendedName>
    <alternativeName>
        <fullName evidence="5">GTP-binding protein HflX</fullName>
    </alternativeName>
</protein>
<dbReference type="HAMAP" id="MF_00900">
    <property type="entry name" value="GTPase_HflX"/>
    <property type="match status" value="1"/>
</dbReference>
<evidence type="ECO:0000256" key="5">
    <source>
        <dbReference type="HAMAP-Rule" id="MF_00900"/>
    </source>
</evidence>
<dbReference type="EMBL" id="FOMX01000002">
    <property type="protein sequence ID" value="SFD54344.1"/>
    <property type="molecule type" value="Genomic_DNA"/>
</dbReference>
<dbReference type="InterPro" id="IPR027417">
    <property type="entry name" value="P-loop_NTPase"/>
</dbReference>
<dbReference type="InterPro" id="IPR042108">
    <property type="entry name" value="GTPase_HflX_N_sf"/>
</dbReference>
<feature type="binding site" evidence="6">
    <location>
        <begin position="392"/>
        <end position="394"/>
    </location>
    <ligand>
        <name>GTP</name>
        <dbReference type="ChEBI" id="CHEBI:37565"/>
    </ligand>
</feature>
<dbReference type="RefSeq" id="WP_096334471.1">
    <property type="nucleotide sequence ID" value="NZ_FOMX01000002.1"/>
</dbReference>
<dbReference type="NCBIfam" id="TIGR03156">
    <property type="entry name" value="GTP_HflX"/>
    <property type="match status" value="1"/>
</dbReference>
<feature type="binding site" evidence="7">
    <location>
        <position position="262"/>
    </location>
    <ligand>
        <name>Mg(2+)</name>
        <dbReference type="ChEBI" id="CHEBI:18420"/>
    </ligand>
</feature>
<dbReference type="PROSITE" id="PS51705">
    <property type="entry name" value="G_HFLX"/>
    <property type="match status" value="1"/>
</dbReference>
<feature type="binding site" evidence="6">
    <location>
        <begin position="255"/>
        <end position="262"/>
    </location>
    <ligand>
        <name>GTP</name>
        <dbReference type="ChEBI" id="CHEBI:37565"/>
    </ligand>
</feature>
<keyword evidence="3 7" id="KW-0460">Magnesium</keyword>
<organism evidence="10 11">
    <name type="scientific">Nannocystis exedens</name>
    <dbReference type="NCBI Taxonomy" id="54"/>
    <lineage>
        <taxon>Bacteria</taxon>
        <taxon>Pseudomonadati</taxon>
        <taxon>Myxococcota</taxon>
        <taxon>Polyangia</taxon>
        <taxon>Nannocystales</taxon>
        <taxon>Nannocystaceae</taxon>
        <taxon>Nannocystis</taxon>
    </lineage>
</organism>
<evidence type="ECO:0000256" key="7">
    <source>
        <dbReference type="PIRSR" id="PIRSR006809-2"/>
    </source>
</evidence>
<dbReference type="PRINTS" id="PR00326">
    <property type="entry name" value="GTP1OBG"/>
</dbReference>
<evidence type="ECO:0000256" key="3">
    <source>
        <dbReference type="ARBA" id="ARBA00022842"/>
    </source>
</evidence>
<comment type="function">
    <text evidence="5">GTPase that associates with the 50S ribosomal subunit and may have a role during protein synthesis or ribosome biogenesis.</text>
</comment>
<sequence>MSERPAHRPTAILVGVQLPGVGDAEHAADLAELARLVDTLGYDVTATVTQRREALSKSVVLGEGKLKELAELTGGRGYVPSAAPARKDKARQRREEESGEGDDEVEFDDFDDDDGQVPIVGKDVPEDSKQRPKLVAVDHELGPSQARNLERATGVQVLDRTGVIVEIFHRHARSREAKLQVELARLAYVAPRLRETGSRGERQAGRGAGETELEFDRRRIRDRMAEIRRELEAVHREQDHRREHRAGQPTVALVGYTNAGKSSLMRALTGSEVLVADQLFATLDTTIRALHPETHPRILVSDTVGFIKKLPHDLVASFRSTLDEARHAGLLLFLVDASDPTFRDQYAVTREVIGEIGATQAPSRLILNKVDRLDEEQRAELRREFPDAIQMSALDKDDVARLRATIVAFFGQALVEAELLIPWPQHALVAQLHGEAQVLSETHEEAGTRLRVRIEPDTLKRVRAALENLHEER</sequence>
<keyword evidence="2 5" id="KW-0547">Nucleotide-binding</keyword>
<comment type="cofactor">
    <cofactor evidence="7">
        <name>Mg(2+)</name>
        <dbReference type="ChEBI" id="CHEBI:18420"/>
    </cofactor>
</comment>
<dbReference type="GO" id="GO:0043022">
    <property type="term" value="F:ribosome binding"/>
    <property type="evidence" value="ECO:0007669"/>
    <property type="project" value="TreeGrafter"/>
</dbReference>
<dbReference type="AlphaFoldDB" id="A0A1I1T6T2"/>
<evidence type="ECO:0000256" key="2">
    <source>
        <dbReference type="ARBA" id="ARBA00022741"/>
    </source>
</evidence>
<dbReference type="PIRSF" id="PIRSF006809">
    <property type="entry name" value="GTP-binding_hflX_prd"/>
    <property type="match status" value="1"/>
</dbReference>
<comment type="subunit">
    <text evidence="5">Monomer. Associates with the 50S ribosomal subunit.</text>
</comment>
<comment type="similarity">
    <text evidence="5">Belongs to the TRAFAC class OBG-HflX-like GTPase superfamily. HflX GTPase family.</text>
</comment>
<name>A0A1I1T6T2_9BACT</name>
<dbReference type="PANTHER" id="PTHR10229">
    <property type="entry name" value="GTP-BINDING PROTEIN HFLX"/>
    <property type="match status" value="1"/>
</dbReference>
<dbReference type="OrthoDB" id="9812272at2"/>
<dbReference type="GO" id="GO:0005525">
    <property type="term" value="F:GTP binding"/>
    <property type="evidence" value="ECO:0007669"/>
    <property type="project" value="UniProtKB-UniRule"/>
</dbReference>
<dbReference type="InterPro" id="IPR030394">
    <property type="entry name" value="G_HFLX_dom"/>
</dbReference>
<feature type="region of interest" description="Disordered" evidence="8">
    <location>
        <begin position="76"/>
        <end position="131"/>
    </location>
</feature>
<keyword evidence="4 5" id="KW-0342">GTP-binding</keyword>
<dbReference type="Proteomes" id="UP000199400">
    <property type="component" value="Unassembled WGS sequence"/>
</dbReference>
<dbReference type="InterPro" id="IPR016496">
    <property type="entry name" value="GTPase_HflX"/>
</dbReference>
<evidence type="ECO:0000256" key="1">
    <source>
        <dbReference type="ARBA" id="ARBA00022723"/>
    </source>
</evidence>
<dbReference type="PANTHER" id="PTHR10229:SF0">
    <property type="entry name" value="GTP-BINDING PROTEIN 6-RELATED"/>
    <property type="match status" value="1"/>
</dbReference>
<dbReference type="Pfam" id="PF01926">
    <property type="entry name" value="MMR_HSR1"/>
    <property type="match status" value="1"/>
</dbReference>
<dbReference type="InterPro" id="IPR006073">
    <property type="entry name" value="GTP-bd"/>
</dbReference>
<dbReference type="Pfam" id="PF13167">
    <property type="entry name" value="GTP-bdg_N"/>
    <property type="match status" value="2"/>
</dbReference>
<feature type="domain" description="Hflx-type G" evidence="9">
    <location>
        <begin position="249"/>
        <end position="414"/>
    </location>
</feature>
<feature type="binding site" evidence="7">
    <location>
        <position position="282"/>
    </location>
    <ligand>
        <name>Mg(2+)</name>
        <dbReference type="ChEBI" id="CHEBI:18420"/>
    </ligand>
</feature>
<feature type="binding site" evidence="6">
    <location>
        <begin position="368"/>
        <end position="371"/>
    </location>
    <ligand>
        <name>GTP</name>
        <dbReference type="ChEBI" id="CHEBI:37565"/>
    </ligand>
</feature>
<evidence type="ECO:0000256" key="8">
    <source>
        <dbReference type="SAM" id="MobiDB-lite"/>
    </source>
</evidence>
<accession>A0A1I1T6T2</accession>
<reference evidence="11" key="1">
    <citation type="submission" date="2016-10" db="EMBL/GenBank/DDBJ databases">
        <authorList>
            <person name="Varghese N."/>
            <person name="Submissions S."/>
        </authorList>
    </citation>
    <scope>NUCLEOTIDE SEQUENCE [LARGE SCALE GENOMIC DNA]</scope>
    <source>
        <strain evidence="11">ATCC 25963</strain>
    </source>
</reference>
<dbReference type="GO" id="GO:0003924">
    <property type="term" value="F:GTPase activity"/>
    <property type="evidence" value="ECO:0007669"/>
    <property type="project" value="UniProtKB-UniRule"/>
</dbReference>
<dbReference type="GO" id="GO:0005737">
    <property type="term" value="C:cytoplasm"/>
    <property type="evidence" value="ECO:0007669"/>
    <property type="project" value="UniProtKB-SubCell"/>
</dbReference>
<dbReference type="InterPro" id="IPR025121">
    <property type="entry name" value="GTPase_HflX_N"/>
</dbReference>
<dbReference type="Gene3D" id="6.10.250.2860">
    <property type="match status" value="1"/>
</dbReference>
<dbReference type="Pfam" id="PF16360">
    <property type="entry name" value="GTP-bdg_M"/>
    <property type="match status" value="1"/>
</dbReference>
<dbReference type="Gene3D" id="3.40.50.300">
    <property type="entry name" value="P-loop containing nucleotide triphosphate hydrolases"/>
    <property type="match status" value="1"/>
</dbReference>
<dbReference type="GO" id="GO:0046872">
    <property type="term" value="F:metal ion binding"/>
    <property type="evidence" value="ECO:0007669"/>
    <property type="project" value="UniProtKB-KW"/>
</dbReference>
<evidence type="ECO:0000313" key="11">
    <source>
        <dbReference type="Proteomes" id="UP000199400"/>
    </source>
</evidence>
<dbReference type="CDD" id="cd01878">
    <property type="entry name" value="HflX"/>
    <property type="match status" value="1"/>
</dbReference>
<evidence type="ECO:0000256" key="6">
    <source>
        <dbReference type="PIRSR" id="PIRSR006809-1"/>
    </source>
</evidence>
<keyword evidence="11" id="KW-1185">Reference proteome</keyword>
<feature type="binding site" evidence="6">
    <location>
        <begin position="280"/>
        <end position="284"/>
    </location>
    <ligand>
        <name>GTP</name>
        <dbReference type="ChEBI" id="CHEBI:37565"/>
    </ligand>
</feature>
<evidence type="ECO:0000256" key="4">
    <source>
        <dbReference type="ARBA" id="ARBA00023134"/>
    </source>
</evidence>
<feature type="binding site" evidence="6">
    <location>
        <begin position="302"/>
        <end position="305"/>
    </location>
    <ligand>
        <name>GTP</name>
        <dbReference type="ChEBI" id="CHEBI:37565"/>
    </ligand>
</feature>
<comment type="subcellular location">
    <subcellularLocation>
        <location evidence="5">Cytoplasm</location>
    </subcellularLocation>
    <text evidence="5">May associate with membranes.</text>
</comment>